<protein>
    <submittedName>
        <fullName evidence="10">ABC transporter ATP-binding protein</fullName>
    </submittedName>
</protein>
<dbReference type="SMART" id="SM00382">
    <property type="entry name" value="AAA"/>
    <property type="match status" value="1"/>
</dbReference>
<evidence type="ECO:0000256" key="5">
    <source>
        <dbReference type="ARBA" id="ARBA00022741"/>
    </source>
</evidence>
<evidence type="ECO:0000259" key="9">
    <source>
        <dbReference type="PROSITE" id="PS50893"/>
    </source>
</evidence>
<dbReference type="PROSITE" id="PS50893">
    <property type="entry name" value="ABC_TRANSPORTER_2"/>
    <property type="match status" value="1"/>
</dbReference>
<gene>
    <name evidence="10" type="ORF">OSO01_32230</name>
</gene>
<dbReference type="PROSITE" id="PS00211">
    <property type="entry name" value="ABC_TRANSPORTER_1"/>
    <property type="match status" value="1"/>
</dbReference>
<keyword evidence="7" id="KW-1278">Translocase</keyword>
<dbReference type="SUPFAM" id="SSF52540">
    <property type="entry name" value="P-loop containing nucleoside triphosphate hydrolases"/>
    <property type="match status" value="1"/>
</dbReference>
<keyword evidence="6 10" id="KW-0067">ATP-binding</keyword>
<dbReference type="FunFam" id="3.40.50.300:FF:000127">
    <property type="entry name" value="Ribose import ATP-binding protein RbsA"/>
    <property type="match status" value="1"/>
</dbReference>
<dbReference type="GO" id="GO:0005524">
    <property type="term" value="F:ATP binding"/>
    <property type="evidence" value="ECO:0007669"/>
    <property type="project" value="UniProtKB-KW"/>
</dbReference>
<dbReference type="CDD" id="cd03216">
    <property type="entry name" value="ABC_Carb_Monos_I"/>
    <property type="match status" value="1"/>
</dbReference>
<keyword evidence="3" id="KW-1003">Cell membrane</keyword>
<feature type="domain" description="ABC transporter" evidence="9">
    <location>
        <begin position="7"/>
        <end position="245"/>
    </location>
</feature>
<keyword evidence="8" id="KW-0472">Membrane</keyword>
<accession>A0A511ZM04</accession>
<proteinExistence type="predicted"/>
<keyword evidence="5" id="KW-0547">Nucleotide-binding</keyword>
<dbReference type="GO" id="GO:0005886">
    <property type="term" value="C:plasma membrane"/>
    <property type="evidence" value="ECO:0007669"/>
    <property type="project" value="UniProtKB-SubCell"/>
</dbReference>
<dbReference type="EMBL" id="BJYM01000013">
    <property type="protein sequence ID" value="GEN88484.1"/>
    <property type="molecule type" value="Genomic_DNA"/>
</dbReference>
<evidence type="ECO:0000313" key="11">
    <source>
        <dbReference type="Proteomes" id="UP000321558"/>
    </source>
</evidence>
<dbReference type="InterPro" id="IPR027417">
    <property type="entry name" value="P-loop_NTPase"/>
</dbReference>
<dbReference type="InterPro" id="IPR050107">
    <property type="entry name" value="ABC_carbohydrate_import_ATPase"/>
</dbReference>
<dbReference type="Pfam" id="PF00005">
    <property type="entry name" value="ABC_tran"/>
    <property type="match status" value="1"/>
</dbReference>
<keyword evidence="2" id="KW-0813">Transport</keyword>
<comment type="subcellular location">
    <subcellularLocation>
        <location evidence="1">Cell membrane</location>
        <topology evidence="1">Peripheral membrane protein</topology>
    </subcellularLocation>
</comment>
<organism evidence="10 11">
    <name type="scientific">Oceanobacillus sojae</name>
    <dbReference type="NCBI Taxonomy" id="582851"/>
    <lineage>
        <taxon>Bacteria</taxon>
        <taxon>Bacillati</taxon>
        <taxon>Bacillota</taxon>
        <taxon>Bacilli</taxon>
        <taxon>Bacillales</taxon>
        <taxon>Bacillaceae</taxon>
        <taxon>Oceanobacillus</taxon>
    </lineage>
</organism>
<keyword evidence="4" id="KW-0677">Repeat</keyword>
<name>A0A511ZM04_9BACI</name>
<reference evidence="10 11" key="1">
    <citation type="submission" date="2019-07" db="EMBL/GenBank/DDBJ databases">
        <title>Whole genome shotgun sequence of Oceanobacillus sojae NBRC 105379.</title>
        <authorList>
            <person name="Hosoyama A."/>
            <person name="Uohara A."/>
            <person name="Ohji S."/>
            <person name="Ichikawa N."/>
        </authorList>
    </citation>
    <scope>NUCLEOTIDE SEQUENCE [LARGE SCALE GENOMIC DNA]</scope>
    <source>
        <strain evidence="10 11">NBRC 105379</strain>
    </source>
</reference>
<dbReference type="GO" id="GO:0016887">
    <property type="term" value="F:ATP hydrolysis activity"/>
    <property type="evidence" value="ECO:0007669"/>
    <property type="project" value="InterPro"/>
</dbReference>
<dbReference type="PANTHER" id="PTHR43790:SF8">
    <property type="entry name" value="SUGAR ABC TRANSPORTER ATP-BINDING PROTEIN"/>
    <property type="match status" value="1"/>
</dbReference>
<sequence length="251" mass="27619">MSSNYRIEMKNIQKSFGEIKSLQGVDLKLKEGEVLGLVGDNGAGKSTLMKTLSGVVVPDAGEFLFEGKQVKIDSPKTAKELNIETVFQDLSLCDTLDVASNMFLGREPVKSMGMLIDKEKLHEKSREALNRLGINISSTKLNVQNMSGGQRQAVAIARAMLFNPKVLIMDEPTAALGVKEVNMVLELINTVKKQGVSVILITHRLQDLFEVCDRITVLYEGKCIDDRPIDEFTLETLIKSIMGVPEGVHAL</sequence>
<evidence type="ECO:0000256" key="6">
    <source>
        <dbReference type="ARBA" id="ARBA00022840"/>
    </source>
</evidence>
<dbReference type="InterPro" id="IPR003593">
    <property type="entry name" value="AAA+_ATPase"/>
</dbReference>
<dbReference type="RefSeq" id="WP_222595743.1">
    <property type="nucleotide sequence ID" value="NZ_BJYM01000013.1"/>
</dbReference>
<evidence type="ECO:0000256" key="8">
    <source>
        <dbReference type="ARBA" id="ARBA00023136"/>
    </source>
</evidence>
<keyword evidence="11" id="KW-1185">Reference proteome</keyword>
<dbReference type="InterPro" id="IPR003439">
    <property type="entry name" value="ABC_transporter-like_ATP-bd"/>
</dbReference>
<dbReference type="InterPro" id="IPR017871">
    <property type="entry name" value="ABC_transporter-like_CS"/>
</dbReference>
<dbReference type="PANTHER" id="PTHR43790">
    <property type="entry name" value="CARBOHYDRATE TRANSPORT ATP-BINDING PROTEIN MG119-RELATED"/>
    <property type="match status" value="1"/>
</dbReference>
<evidence type="ECO:0000256" key="2">
    <source>
        <dbReference type="ARBA" id="ARBA00022448"/>
    </source>
</evidence>
<dbReference type="Gene3D" id="3.40.50.300">
    <property type="entry name" value="P-loop containing nucleotide triphosphate hydrolases"/>
    <property type="match status" value="1"/>
</dbReference>
<comment type="caution">
    <text evidence="10">The sequence shown here is derived from an EMBL/GenBank/DDBJ whole genome shotgun (WGS) entry which is preliminary data.</text>
</comment>
<evidence type="ECO:0000256" key="7">
    <source>
        <dbReference type="ARBA" id="ARBA00022967"/>
    </source>
</evidence>
<dbReference type="AlphaFoldDB" id="A0A511ZM04"/>
<evidence type="ECO:0000256" key="4">
    <source>
        <dbReference type="ARBA" id="ARBA00022737"/>
    </source>
</evidence>
<evidence type="ECO:0000256" key="3">
    <source>
        <dbReference type="ARBA" id="ARBA00022475"/>
    </source>
</evidence>
<evidence type="ECO:0000313" key="10">
    <source>
        <dbReference type="EMBL" id="GEN88484.1"/>
    </source>
</evidence>
<dbReference type="Proteomes" id="UP000321558">
    <property type="component" value="Unassembled WGS sequence"/>
</dbReference>
<evidence type="ECO:0000256" key="1">
    <source>
        <dbReference type="ARBA" id="ARBA00004202"/>
    </source>
</evidence>